<dbReference type="Proteomes" id="UP000002384">
    <property type="component" value="Chromosome"/>
</dbReference>
<keyword evidence="2" id="KW-1185">Reference proteome</keyword>
<dbReference type="InterPro" id="IPR029060">
    <property type="entry name" value="PIN-like_dom_sf"/>
</dbReference>
<organism evidence="1 2">
    <name type="scientific">Gloeothece citriformis (strain PCC 7424)</name>
    <name type="common">Cyanothece sp. (strain PCC 7424)</name>
    <dbReference type="NCBI Taxonomy" id="65393"/>
    <lineage>
        <taxon>Bacteria</taxon>
        <taxon>Bacillati</taxon>
        <taxon>Cyanobacteriota</taxon>
        <taxon>Cyanophyceae</taxon>
        <taxon>Oscillatoriophycideae</taxon>
        <taxon>Chroococcales</taxon>
        <taxon>Aphanothecaceae</taxon>
        <taxon>Gloeothece</taxon>
        <taxon>Gloeothece citriformis</taxon>
    </lineage>
</organism>
<dbReference type="AlphaFoldDB" id="B7KJ38"/>
<gene>
    <name evidence="1" type="ordered locus">PCC7424_2456</name>
</gene>
<protein>
    <recommendedName>
        <fullName evidence="3">PIN domain-containing protein</fullName>
    </recommendedName>
</protein>
<dbReference type="OrthoDB" id="512989at2"/>
<reference evidence="2" key="1">
    <citation type="journal article" date="2011" name="MBio">
        <title>Novel metabolic attributes of the genus Cyanothece, comprising a group of unicellular nitrogen-fixing Cyanobacteria.</title>
        <authorList>
            <person name="Bandyopadhyay A."/>
            <person name="Elvitigala T."/>
            <person name="Welsh E."/>
            <person name="Stockel J."/>
            <person name="Liberton M."/>
            <person name="Min H."/>
            <person name="Sherman L.A."/>
            <person name="Pakrasi H.B."/>
        </authorList>
    </citation>
    <scope>NUCLEOTIDE SEQUENCE [LARGE SCALE GENOMIC DNA]</scope>
    <source>
        <strain evidence="2">PCC 7424</strain>
    </source>
</reference>
<dbReference type="SUPFAM" id="SSF88723">
    <property type="entry name" value="PIN domain-like"/>
    <property type="match status" value="1"/>
</dbReference>
<dbReference type="eggNOG" id="ENOG5030QS3">
    <property type="taxonomic scope" value="Bacteria"/>
</dbReference>
<dbReference type="RefSeq" id="WP_015954478.1">
    <property type="nucleotide sequence ID" value="NC_011729.1"/>
</dbReference>
<dbReference type="KEGG" id="cyc:PCC7424_2456"/>
<sequence>MSLQRLFLDTNVFIIGDANKQSQESLILEALGYRSKSPTLTLEIILSDELVDQIRRVAKYLYGKDQAGQLISNIWRWLDIFYISSTVDWKEEKLKLINAKTIPSEDIEIYLSAKYGAADCFISSNRELIKAIADFECLTPEDFINKYLKQ</sequence>
<accession>B7KJ38</accession>
<name>B7KJ38_GLOC7</name>
<proteinExistence type="predicted"/>
<dbReference type="CDD" id="cd18694">
    <property type="entry name" value="PIN_VapC-like"/>
    <property type="match status" value="1"/>
</dbReference>
<evidence type="ECO:0000313" key="1">
    <source>
        <dbReference type="EMBL" id="ACK70874.1"/>
    </source>
</evidence>
<dbReference type="EMBL" id="CP001291">
    <property type="protein sequence ID" value="ACK70874.1"/>
    <property type="molecule type" value="Genomic_DNA"/>
</dbReference>
<evidence type="ECO:0008006" key="3">
    <source>
        <dbReference type="Google" id="ProtNLM"/>
    </source>
</evidence>
<dbReference type="HOGENOM" id="CLU_1737514_0_0_3"/>
<evidence type="ECO:0000313" key="2">
    <source>
        <dbReference type="Proteomes" id="UP000002384"/>
    </source>
</evidence>